<name>A0A9P7ATY9_9AGAM</name>
<accession>A0A9P7ATY9</accession>
<proteinExistence type="predicted"/>
<feature type="non-terminal residue" evidence="1">
    <location>
        <position position="111"/>
    </location>
</feature>
<comment type="caution">
    <text evidence="1">The sequence shown here is derived from an EMBL/GenBank/DDBJ whole genome shotgun (WGS) entry which is preliminary data.</text>
</comment>
<dbReference type="GeneID" id="64589886"/>
<evidence type="ECO:0000313" key="2">
    <source>
        <dbReference type="Proteomes" id="UP000719766"/>
    </source>
</evidence>
<dbReference type="AlphaFoldDB" id="A0A9P7ATY9"/>
<protein>
    <submittedName>
        <fullName evidence="1">Uncharacterized protein</fullName>
    </submittedName>
</protein>
<keyword evidence="2" id="KW-1185">Reference proteome</keyword>
<sequence length="111" mass="12866">DKHYKCYHGQRKTLTITKAMRSLIGHIKTHFPAMYHLYLCLKDCVESPTEDKVTIASGTKTLDPTQAVEYLLKLEKTSSNIEANWDQGTFERLLAEWMVTCDQPFEEVDRI</sequence>
<dbReference type="OrthoDB" id="2637823at2759"/>
<dbReference type="EMBL" id="JABBWE010000022">
    <property type="protein sequence ID" value="KAG1795435.1"/>
    <property type="molecule type" value="Genomic_DNA"/>
</dbReference>
<dbReference type="RefSeq" id="XP_041161308.1">
    <property type="nucleotide sequence ID" value="XM_041296122.1"/>
</dbReference>
<evidence type="ECO:0000313" key="1">
    <source>
        <dbReference type="EMBL" id="KAG1795435.1"/>
    </source>
</evidence>
<feature type="non-terminal residue" evidence="1">
    <location>
        <position position="1"/>
    </location>
</feature>
<gene>
    <name evidence="1" type="ORF">HD556DRAFT_1188586</name>
</gene>
<dbReference type="Proteomes" id="UP000719766">
    <property type="component" value="Unassembled WGS sequence"/>
</dbReference>
<organism evidence="1 2">
    <name type="scientific">Suillus plorans</name>
    <dbReference type="NCBI Taxonomy" id="116603"/>
    <lineage>
        <taxon>Eukaryota</taxon>
        <taxon>Fungi</taxon>
        <taxon>Dikarya</taxon>
        <taxon>Basidiomycota</taxon>
        <taxon>Agaricomycotina</taxon>
        <taxon>Agaricomycetes</taxon>
        <taxon>Agaricomycetidae</taxon>
        <taxon>Boletales</taxon>
        <taxon>Suillineae</taxon>
        <taxon>Suillaceae</taxon>
        <taxon>Suillus</taxon>
    </lineage>
</organism>
<reference evidence="1" key="1">
    <citation type="journal article" date="2020" name="New Phytol.">
        <title>Comparative genomics reveals dynamic genome evolution in host specialist ectomycorrhizal fungi.</title>
        <authorList>
            <person name="Lofgren L.A."/>
            <person name="Nguyen N.H."/>
            <person name="Vilgalys R."/>
            <person name="Ruytinx J."/>
            <person name="Liao H.L."/>
            <person name="Branco S."/>
            <person name="Kuo A."/>
            <person name="LaButti K."/>
            <person name="Lipzen A."/>
            <person name="Andreopoulos W."/>
            <person name="Pangilinan J."/>
            <person name="Riley R."/>
            <person name="Hundley H."/>
            <person name="Na H."/>
            <person name="Barry K."/>
            <person name="Grigoriev I.V."/>
            <person name="Stajich J.E."/>
            <person name="Kennedy P.G."/>
        </authorList>
    </citation>
    <scope>NUCLEOTIDE SEQUENCE</scope>
    <source>
        <strain evidence="1">S12</strain>
    </source>
</reference>